<reference evidence="1" key="1">
    <citation type="submission" date="2022-06" db="EMBL/GenBank/DDBJ databases">
        <title>Genome Sequence of Candolleomyces eurysporus.</title>
        <authorList>
            <person name="Buettner E."/>
        </authorList>
    </citation>
    <scope>NUCLEOTIDE SEQUENCE</scope>
    <source>
        <strain evidence="1">VTCC 930004</strain>
    </source>
</reference>
<gene>
    <name evidence="1" type="ORF">H1R20_g9146</name>
</gene>
<sequence>MIIFRVTTGRSLTNFPSVKDGVLTDPVQFARRAAELNRYLQSENLRVSKDKVSRQPM</sequence>
<comment type="caution">
    <text evidence="1">The sequence shown here is derived from an EMBL/GenBank/DDBJ whole genome shotgun (WGS) entry which is preliminary data.</text>
</comment>
<proteinExistence type="predicted"/>
<dbReference type="Proteomes" id="UP001140091">
    <property type="component" value="Unassembled WGS sequence"/>
</dbReference>
<dbReference type="EMBL" id="JANBPK010000949">
    <property type="protein sequence ID" value="KAJ2927948.1"/>
    <property type="molecule type" value="Genomic_DNA"/>
</dbReference>
<name>A0A9W8JBX9_9AGAR</name>
<organism evidence="1 2">
    <name type="scientific">Candolleomyces eurysporus</name>
    <dbReference type="NCBI Taxonomy" id="2828524"/>
    <lineage>
        <taxon>Eukaryota</taxon>
        <taxon>Fungi</taxon>
        <taxon>Dikarya</taxon>
        <taxon>Basidiomycota</taxon>
        <taxon>Agaricomycotina</taxon>
        <taxon>Agaricomycetes</taxon>
        <taxon>Agaricomycetidae</taxon>
        <taxon>Agaricales</taxon>
        <taxon>Agaricineae</taxon>
        <taxon>Psathyrellaceae</taxon>
        <taxon>Candolleomyces</taxon>
    </lineage>
</organism>
<evidence type="ECO:0000313" key="2">
    <source>
        <dbReference type="Proteomes" id="UP001140091"/>
    </source>
</evidence>
<feature type="non-terminal residue" evidence="1">
    <location>
        <position position="57"/>
    </location>
</feature>
<protein>
    <submittedName>
        <fullName evidence="1">Uncharacterized protein</fullName>
    </submittedName>
</protein>
<dbReference type="AlphaFoldDB" id="A0A9W8JBX9"/>
<keyword evidence="2" id="KW-1185">Reference proteome</keyword>
<accession>A0A9W8JBX9</accession>
<evidence type="ECO:0000313" key="1">
    <source>
        <dbReference type="EMBL" id="KAJ2927948.1"/>
    </source>
</evidence>